<protein>
    <recommendedName>
        <fullName evidence="1">HTH cro/C1-type domain-containing protein</fullName>
    </recommendedName>
</protein>
<feature type="domain" description="HTH cro/C1-type" evidence="1">
    <location>
        <begin position="2"/>
        <end position="20"/>
    </location>
</feature>
<dbReference type="PROSITE" id="PS50943">
    <property type="entry name" value="HTH_CROC1"/>
    <property type="match status" value="1"/>
</dbReference>
<sequence length="74" mass="8525">MSADELSKLADIFDVTTDFILGRSVDLGNIPVAAHFRNGLSLDDLPEERRKAVIDYMEYQKSLYKKEMEDKKKD</sequence>
<reference evidence="2 3" key="1">
    <citation type="submission" date="2015-10" db="EMBL/GenBank/DDBJ databases">
        <title>Resequencing of Lactobacillus plantarum WJL strain genome.</title>
        <authorList>
            <person name="Martino M.E."/>
        </authorList>
    </citation>
    <scope>NUCLEOTIDE SEQUENCE [LARGE SCALE GENOMIC DNA]</scope>
    <source>
        <strain evidence="2 3">WJL</strain>
    </source>
</reference>
<dbReference type="EMBL" id="LKLZ01000003">
    <property type="protein sequence ID" value="KPN43856.1"/>
    <property type="molecule type" value="Genomic_DNA"/>
</dbReference>
<comment type="caution">
    <text evidence="2">The sequence shown here is derived from an EMBL/GenBank/DDBJ whole genome shotgun (WGS) entry which is preliminary data.</text>
</comment>
<organism evidence="2 3">
    <name type="scientific">Lactiplantibacillus plantarum WJL</name>
    <dbReference type="NCBI Taxonomy" id="1350466"/>
    <lineage>
        <taxon>Bacteria</taxon>
        <taxon>Bacillati</taxon>
        <taxon>Bacillota</taxon>
        <taxon>Bacilli</taxon>
        <taxon>Lactobacillales</taxon>
        <taxon>Lactobacillaceae</taxon>
        <taxon>Lactiplantibacillus</taxon>
    </lineage>
</organism>
<name>A0A837P9Z7_LACPN</name>
<evidence type="ECO:0000313" key="2">
    <source>
        <dbReference type="EMBL" id="KPN43856.1"/>
    </source>
</evidence>
<dbReference type="AlphaFoldDB" id="A0A837P9Z7"/>
<evidence type="ECO:0000259" key="1">
    <source>
        <dbReference type="PROSITE" id="PS50943"/>
    </source>
</evidence>
<dbReference type="InterPro" id="IPR001387">
    <property type="entry name" value="Cro/C1-type_HTH"/>
</dbReference>
<proteinExistence type="predicted"/>
<accession>A0A837P9Z7</accession>
<dbReference type="Proteomes" id="UP000050511">
    <property type="component" value="Unassembled WGS sequence"/>
</dbReference>
<evidence type="ECO:0000313" key="3">
    <source>
        <dbReference type="Proteomes" id="UP000050511"/>
    </source>
</evidence>
<gene>
    <name evidence="2" type="ORF">WJL_0929</name>
</gene>